<gene>
    <name evidence="4" type="ORF">F8C90_03040</name>
</gene>
<evidence type="ECO:0000259" key="3">
    <source>
        <dbReference type="PROSITE" id="PS50994"/>
    </source>
</evidence>
<dbReference type="PANTHER" id="PTHR46889">
    <property type="entry name" value="TRANSPOSASE INSF FOR INSERTION SEQUENCE IS3B-RELATED"/>
    <property type="match status" value="1"/>
</dbReference>
<sequence>MRPRLTQFARLGLENGGLFLLHGFLFWRVIDKPGHHAVRHFPEVQARHAAIGAEAPTVLLEQLARDLAMVIHHAHAALDGKVVEGEDVWAPQAEKQDHLGCPDADTLKRGERCYGIVVWRGDNFLDTKLRVRGVRNDPKKEALRQAVQGRGRPGGAERRDESRRPRKGAWDQGFHAQTLGSGIRGDGRCRLPRQRKSQGQQGLRDREAQEEGRGARARERAAKKFPGLLESRPCARCGLIKAHRGELGPIRKACEILHVSKSEYYDYLNRLKSNAQIEREALEGFVVEKVGLHKGRHGYRRINRELRRDGIAVSEKRVLAVMRRLGLQAKGTTRKHRRAKPVEKGDPRVNLINRVFDVDARNRLWVGDITYIDTDEGRLCLAAVIDAWHRKVVGWSMSDRIAEKLAIDALEQVVGREDPSDDFSLVFHDDQGSQCTSRAFQRCLESHGIAQSMSRPGNPWDDAVAESFFKTLKRELINGARYKSKDEARQEVFKYIEPCCNRQRLHSKNGYMAPCDLERDAA</sequence>
<dbReference type="InterPro" id="IPR025948">
    <property type="entry name" value="HTH-like_dom"/>
</dbReference>
<dbReference type="Pfam" id="PF13333">
    <property type="entry name" value="rve_2"/>
    <property type="match status" value="1"/>
</dbReference>
<dbReference type="NCBIfam" id="NF033516">
    <property type="entry name" value="transpos_IS3"/>
    <property type="match status" value="1"/>
</dbReference>
<dbReference type="EMBL" id="WAJR01000004">
    <property type="protein sequence ID" value="KAB1641808.1"/>
    <property type="molecule type" value="Genomic_DNA"/>
</dbReference>
<feature type="compositionally biased region" description="Basic and acidic residues" evidence="2">
    <location>
        <begin position="203"/>
        <end position="220"/>
    </location>
</feature>
<dbReference type="InterPro" id="IPR012337">
    <property type="entry name" value="RNaseH-like_sf"/>
</dbReference>
<feature type="region of interest" description="Disordered" evidence="2">
    <location>
        <begin position="136"/>
        <end position="220"/>
    </location>
</feature>
<dbReference type="InterPro" id="IPR036397">
    <property type="entry name" value="RNaseH_sf"/>
</dbReference>
<dbReference type="PROSITE" id="PS50994">
    <property type="entry name" value="INTEGRASE"/>
    <property type="match status" value="1"/>
</dbReference>
<name>A0A6N6NSY1_9ACTN</name>
<dbReference type="Pfam" id="PF13276">
    <property type="entry name" value="HTH_21"/>
    <property type="match status" value="1"/>
</dbReference>
<feature type="domain" description="Integrase catalytic" evidence="3">
    <location>
        <begin position="343"/>
        <end position="522"/>
    </location>
</feature>
<dbReference type="Proteomes" id="UP000468668">
    <property type="component" value="Unassembled WGS sequence"/>
</dbReference>
<dbReference type="InterPro" id="IPR001584">
    <property type="entry name" value="Integrase_cat-core"/>
</dbReference>
<organism evidence="4 5">
    <name type="scientific">Ellagibacter isourolithinifaciens</name>
    <dbReference type="NCBI Taxonomy" id="2137581"/>
    <lineage>
        <taxon>Bacteria</taxon>
        <taxon>Bacillati</taxon>
        <taxon>Actinomycetota</taxon>
        <taxon>Coriobacteriia</taxon>
        <taxon>Eggerthellales</taxon>
        <taxon>Eggerthellaceae</taxon>
        <taxon>Ellagibacter</taxon>
    </lineage>
</organism>
<comment type="caution">
    <text evidence="4">The sequence shown here is derived from an EMBL/GenBank/DDBJ whole genome shotgun (WGS) entry which is preliminary data.</text>
</comment>
<dbReference type="PANTHER" id="PTHR46889:SF7">
    <property type="entry name" value="TRANSPOSASE FOR INSERTION SEQUENCE ELEMENT IS904"/>
    <property type="match status" value="1"/>
</dbReference>
<dbReference type="InterPro" id="IPR050900">
    <property type="entry name" value="Transposase_IS3/IS150/IS904"/>
</dbReference>
<evidence type="ECO:0000313" key="5">
    <source>
        <dbReference type="Proteomes" id="UP000468668"/>
    </source>
</evidence>
<reference evidence="4 5" key="1">
    <citation type="submission" date="2019-09" db="EMBL/GenBank/DDBJ databases">
        <title>Whole genome shotgun sequencing (WGS) of Ellagibacter isourolithinifaciens DSM 104140(T) and Adlercreutzia muris DSM 29508(T).</title>
        <authorList>
            <person name="Stoll D.A."/>
            <person name="Danylec N."/>
            <person name="Huch M."/>
        </authorList>
    </citation>
    <scope>NUCLEOTIDE SEQUENCE [LARGE SCALE GENOMIC DNA]</scope>
    <source>
        <strain evidence="4 5">DSM 104140</strain>
    </source>
</reference>
<evidence type="ECO:0000313" key="4">
    <source>
        <dbReference type="EMBL" id="KAB1641808.1"/>
    </source>
</evidence>
<dbReference type="SUPFAM" id="SSF53098">
    <property type="entry name" value="Ribonuclease H-like"/>
    <property type="match status" value="1"/>
</dbReference>
<dbReference type="Gene3D" id="3.30.420.10">
    <property type="entry name" value="Ribonuclease H-like superfamily/Ribonuclease H"/>
    <property type="match status" value="1"/>
</dbReference>
<keyword evidence="5" id="KW-1185">Reference proteome</keyword>
<accession>A0A6N6NSY1</accession>
<proteinExistence type="predicted"/>
<evidence type="ECO:0000256" key="2">
    <source>
        <dbReference type="SAM" id="MobiDB-lite"/>
    </source>
</evidence>
<dbReference type="InterPro" id="IPR048020">
    <property type="entry name" value="Transpos_IS3"/>
</dbReference>
<protein>
    <submittedName>
        <fullName evidence="4">IS3 family transposase</fullName>
    </submittedName>
</protein>
<evidence type="ECO:0000256" key="1">
    <source>
        <dbReference type="ARBA" id="ARBA00002286"/>
    </source>
</evidence>
<dbReference type="GO" id="GO:0003676">
    <property type="term" value="F:nucleic acid binding"/>
    <property type="evidence" value="ECO:0007669"/>
    <property type="project" value="InterPro"/>
</dbReference>
<comment type="function">
    <text evidence="1">Involved in the transposition of the insertion sequence.</text>
</comment>
<dbReference type="Pfam" id="PF00665">
    <property type="entry name" value="rve"/>
    <property type="match status" value="1"/>
</dbReference>
<dbReference type="AlphaFoldDB" id="A0A6N6NSY1"/>
<dbReference type="GO" id="GO:0015074">
    <property type="term" value="P:DNA integration"/>
    <property type="evidence" value="ECO:0007669"/>
    <property type="project" value="InterPro"/>
</dbReference>